<gene>
    <name evidence="3" type="ORF">G1H10_22690</name>
</gene>
<accession>A0A6L9SC76</accession>
<dbReference type="Pfam" id="PF00174">
    <property type="entry name" value="Oxidored_molyb"/>
    <property type="match status" value="1"/>
</dbReference>
<feature type="domain" description="Oxidoreductase molybdopterin-binding" evidence="2">
    <location>
        <begin position="202"/>
        <end position="333"/>
    </location>
</feature>
<keyword evidence="1" id="KW-1133">Transmembrane helix</keyword>
<proteinExistence type="predicted"/>
<dbReference type="Proteomes" id="UP000475214">
    <property type="component" value="Unassembled WGS sequence"/>
</dbReference>
<evidence type="ECO:0000313" key="3">
    <source>
        <dbReference type="EMBL" id="NEE02975.1"/>
    </source>
</evidence>
<name>A0A6L9SC76_9ACTN</name>
<feature type="transmembrane region" description="Helical" evidence="1">
    <location>
        <begin position="42"/>
        <end position="60"/>
    </location>
</feature>
<dbReference type="Gene3D" id="3.90.420.10">
    <property type="entry name" value="Oxidoreductase, molybdopterin-binding domain"/>
    <property type="match status" value="1"/>
</dbReference>
<dbReference type="InterPro" id="IPR000572">
    <property type="entry name" value="OxRdtase_Mopterin-bd_dom"/>
</dbReference>
<dbReference type="EMBL" id="JAAGOA010000018">
    <property type="protein sequence ID" value="NEE02975.1"/>
    <property type="molecule type" value="Genomic_DNA"/>
</dbReference>
<evidence type="ECO:0000313" key="4">
    <source>
        <dbReference type="Proteomes" id="UP000475214"/>
    </source>
</evidence>
<feature type="transmembrane region" description="Helical" evidence="1">
    <location>
        <begin position="80"/>
        <end position="104"/>
    </location>
</feature>
<dbReference type="RefSeq" id="WP_163742013.1">
    <property type="nucleotide sequence ID" value="NZ_JAAGOA010000018.1"/>
</dbReference>
<sequence length="343" mass="37472">MHPKIKQMLSPRQTNVALFIALLLAFATGTGAVATGSSHGRWVVIGHGVAAMAVILLIPWKGRVVRRGLGRARRSRWASLLLAMLAVMTVVAGLGSSTGLIRSIGGQHGLWVHIAAALALVPLLIWHAVARRSRPRKTDLSRRVALRAGLLSAAATALYLITDSTVRLAGLPGGERRFTGSHEIGSFDPPSMPSTIWLNDTAPEVDLDEWRLSVVDGHGAYELTLPEVAAHTTPLRATLDCTSGWYAHQDWTGVPVSSLIRDVGEARSLLVHSVTGYWIRFPVDEIDRLLLATAMGGVPLARRHGFPLRLVAPGRRGYWWVKWVDRVELQRSPAWWQPPFPLA</sequence>
<feature type="transmembrane region" description="Helical" evidence="1">
    <location>
        <begin position="110"/>
        <end position="129"/>
    </location>
</feature>
<dbReference type="InterPro" id="IPR036374">
    <property type="entry name" value="OxRdtase_Mopterin-bd_sf"/>
</dbReference>
<dbReference type="SUPFAM" id="SSF56524">
    <property type="entry name" value="Oxidoreductase molybdopterin-binding domain"/>
    <property type="match status" value="1"/>
</dbReference>
<reference evidence="3 4" key="1">
    <citation type="submission" date="2020-02" db="EMBL/GenBank/DDBJ databases">
        <authorList>
            <person name="Li X.-J."/>
            <person name="Han X.-M."/>
        </authorList>
    </citation>
    <scope>NUCLEOTIDE SEQUENCE [LARGE SCALE GENOMIC DNA]</scope>
    <source>
        <strain evidence="3 4">CCTCC AB 2017055</strain>
    </source>
</reference>
<evidence type="ECO:0000259" key="2">
    <source>
        <dbReference type="Pfam" id="PF00174"/>
    </source>
</evidence>
<keyword evidence="1" id="KW-0812">Transmembrane</keyword>
<protein>
    <submittedName>
        <fullName evidence="3">Molybdopterin-dependent oxidoreductase</fullName>
    </submittedName>
</protein>
<keyword evidence="1" id="KW-0472">Membrane</keyword>
<dbReference type="AlphaFoldDB" id="A0A6L9SC76"/>
<feature type="transmembrane region" description="Helical" evidence="1">
    <location>
        <begin position="144"/>
        <end position="162"/>
    </location>
</feature>
<evidence type="ECO:0000256" key="1">
    <source>
        <dbReference type="SAM" id="Phobius"/>
    </source>
</evidence>
<organism evidence="3 4">
    <name type="scientific">Phytoactinopolyspora halotolerans</name>
    <dbReference type="NCBI Taxonomy" id="1981512"/>
    <lineage>
        <taxon>Bacteria</taxon>
        <taxon>Bacillati</taxon>
        <taxon>Actinomycetota</taxon>
        <taxon>Actinomycetes</taxon>
        <taxon>Jiangellales</taxon>
        <taxon>Jiangellaceae</taxon>
        <taxon>Phytoactinopolyspora</taxon>
    </lineage>
</organism>
<comment type="caution">
    <text evidence="3">The sequence shown here is derived from an EMBL/GenBank/DDBJ whole genome shotgun (WGS) entry which is preliminary data.</text>
</comment>
<keyword evidence="4" id="KW-1185">Reference proteome</keyword>